<dbReference type="GO" id="GO:0005829">
    <property type="term" value="C:cytosol"/>
    <property type="evidence" value="ECO:0007669"/>
    <property type="project" value="TreeGrafter"/>
</dbReference>
<keyword evidence="3" id="KW-0804">Transcription</keyword>
<dbReference type="SUPFAM" id="SSF46785">
    <property type="entry name" value="Winged helix' DNA-binding domain"/>
    <property type="match status" value="1"/>
</dbReference>
<keyword evidence="2" id="KW-0238">DNA-binding</keyword>
<sequence>MSEFDAIDSQIIDLLRTDGRASFTFIGEAVGLSSTAVKRRVDQLVECGIIEGFTVQTSRNLDADYIHAFLEVFCHGTVSPERLLTTLDDIHEVKWACTITGKADALVLVVAPTVAALEVAIERVREAEHVHNTITSIRLTQILDRA</sequence>
<dbReference type="Proteomes" id="UP000315389">
    <property type="component" value="Unassembled WGS sequence"/>
</dbReference>
<evidence type="ECO:0000313" key="5">
    <source>
        <dbReference type="EMBL" id="TQL58494.1"/>
    </source>
</evidence>
<name>A0A542ZDR3_RARFA</name>
<protein>
    <submittedName>
        <fullName evidence="5">AsnC family transcriptional regulator</fullName>
    </submittedName>
</protein>
<evidence type="ECO:0000256" key="3">
    <source>
        <dbReference type="ARBA" id="ARBA00023163"/>
    </source>
</evidence>
<proteinExistence type="predicted"/>
<dbReference type="PANTHER" id="PTHR30154">
    <property type="entry name" value="LEUCINE-RESPONSIVE REGULATORY PROTEIN"/>
    <property type="match status" value="1"/>
</dbReference>
<dbReference type="SUPFAM" id="SSF54909">
    <property type="entry name" value="Dimeric alpha+beta barrel"/>
    <property type="match status" value="1"/>
</dbReference>
<dbReference type="Gene3D" id="3.30.70.920">
    <property type="match status" value="1"/>
</dbReference>
<feature type="domain" description="HTH asnC-type" evidence="4">
    <location>
        <begin position="4"/>
        <end position="66"/>
    </location>
</feature>
<dbReference type="AlphaFoldDB" id="A0A542ZDR3"/>
<dbReference type="RefSeq" id="WP_142121442.1">
    <property type="nucleotide sequence ID" value="NZ_BAAASV010000002.1"/>
</dbReference>
<dbReference type="InterPro" id="IPR036390">
    <property type="entry name" value="WH_DNA-bd_sf"/>
</dbReference>
<evidence type="ECO:0000256" key="1">
    <source>
        <dbReference type="ARBA" id="ARBA00023015"/>
    </source>
</evidence>
<organism evidence="5 6">
    <name type="scientific">Rarobacter faecitabidus</name>
    <dbReference type="NCBI Taxonomy" id="13243"/>
    <lineage>
        <taxon>Bacteria</taxon>
        <taxon>Bacillati</taxon>
        <taxon>Actinomycetota</taxon>
        <taxon>Actinomycetes</taxon>
        <taxon>Micrococcales</taxon>
        <taxon>Rarobacteraceae</taxon>
        <taxon>Rarobacter</taxon>
    </lineage>
</organism>
<gene>
    <name evidence="5" type="ORF">FB461_1908</name>
</gene>
<dbReference type="InterPro" id="IPR019887">
    <property type="entry name" value="Tscrpt_reg_AsnC/Lrp_C"/>
</dbReference>
<dbReference type="Gene3D" id="1.10.10.10">
    <property type="entry name" value="Winged helix-like DNA-binding domain superfamily/Winged helix DNA-binding domain"/>
    <property type="match status" value="1"/>
</dbReference>
<evidence type="ECO:0000259" key="4">
    <source>
        <dbReference type="PROSITE" id="PS50956"/>
    </source>
</evidence>
<dbReference type="GO" id="GO:0043565">
    <property type="term" value="F:sequence-specific DNA binding"/>
    <property type="evidence" value="ECO:0007669"/>
    <property type="project" value="InterPro"/>
</dbReference>
<accession>A0A542ZDR3</accession>
<dbReference type="PROSITE" id="PS50956">
    <property type="entry name" value="HTH_ASNC_2"/>
    <property type="match status" value="1"/>
</dbReference>
<dbReference type="OrthoDB" id="4379331at2"/>
<comment type="caution">
    <text evidence="5">The sequence shown here is derived from an EMBL/GenBank/DDBJ whole genome shotgun (WGS) entry which is preliminary data.</text>
</comment>
<dbReference type="PANTHER" id="PTHR30154:SF45">
    <property type="entry name" value="TRANSCRIPTIONAL REGULATORY PROTEIN (PROBABLY ASNC-FAMILY)-RELATED"/>
    <property type="match status" value="1"/>
</dbReference>
<dbReference type="InterPro" id="IPR019888">
    <property type="entry name" value="Tscrpt_reg_AsnC-like"/>
</dbReference>
<dbReference type="SMART" id="SM00344">
    <property type="entry name" value="HTH_ASNC"/>
    <property type="match status" value="1"/>
</dbReference>
<dbReference type="EMBL" id="VFOS01000003">
    <property type="protein sequence ID" value="TQL58494.1"/>
    <property type="molecule type" value="Genomic_DNA"/>
</dbReference>
<reference evidence="5 6" key="1">
    <citation type="submission" date="2019-06" db="EMBL/GenBank/DDBJ databases">
        <title>Sequencing the genomes of 1000 actinobacteria strains.</title>
        <authorList>
            <person name="Klenk H.-P."/>
        </authorList>
    </citation>
    <scope>NUCLEOTIDE SEQUENCE [LARGE SCALE GENOMIC DNA]</scope>
    <source>
        <strain evidence="5 6">DSM 4813</strain>
    </source>
</reference>
<dbReference type="InterPro" id="IPR011991">
    <property type="entry name" value="ArsR-like_HTH"/>
</dbReference>
<dbReference type="GO" id="GO:0043200">
    <property type="term" value="P:response to amino acid"/>
    <property type="evidence" value="ECO:0007669"/>
    <property type="project" value="TreeGrafter"/>
</dbReference>
<keyword evidence="6" id="KW-1185">Reference proteome</keyword>
<dbReference type="Pfam" id="PF01037">
    <property type="entry name" value="AsnC_trans_reg"/>
    <property type="match status" value="1"/>
</dbReference>
<evidence type="ECO:0000256" key="2">
    <source>
        <dbReference type="ARBA" id="ARBA00023125"/>
    </source>
</evidence>
<dbReference type="PRINTS" id="PR00033">
    <property type="entry name" value="HTHASNC"/>
</dbReference>
<dbReference type="CDD" id="cd00090">
    <property type="entry name" value="HTH_ARSR"/>
    <property type="match status" value="1"/>
</dbReference>
<dbReference type="InterPro" id="IPR000485">
    <property type="entry name" value="AsnC-type_HTH_dom"/>
</dbReference>
<dbReference type="InterPro" id="IPR011008">
    <property type="entry name" value="Dimeric_a/b-barrel"/>
</dbReference>
<evidence type="ECO:0000313" key="6">
    <source>
        <dbReference type="Proteomes" id="UP000315389"/>
    </source>
</evidence>
<keyword evidence="1" id="KW-0805">Transcription regulation</keyword>
<dbReference type="InterPro" id="IPR036388">
    <property type="entry name" value="WH-like_DNA-bd_sf"/>
</dbReference>
<dbReference type="Pfam" id="PF13404">
    <property type="entry name" value="HTH_AsnC-type"/>
    <property type="match status" value="1"/>
</dbReference>